<dbReference type="AlphaFoldDB" id="A0A6A5B9B3"/>
<dbReference type="PRINTS" id="PR01273">
    <property type="entry name" value="INVTBRTCOLOR"/>
</dbReference>
<feature type="domain" description="Lipocalin/cytosolic fatty-acid binding" evidence="2">
    <location>
        <begin position="198"/>
        <end position="237"/>
    </location>
</feature>
<dbReference type="OrthoDB" id="565904at2759"/>
<dbReference type="RefSeq" id="XP_044558640.1">
    <property type="nucleotide sequence ID" value="XM_044711046.1"/>
</dbReference>
<dbReference type="VEuPathDB" id="AmoebaDB:FDP41_007314"/>
<dbReference type="InterPro" id="IPR003057">
    <property type="entry name" value="Invtbrt_color"/>
</dbReference>
<comment type="caution">
    <text evidence="3">The sequence shown here is derived from an EMBL/GenBank/DDBJ whole genome shotgun (WGS) entry which is preliminary data.</text>
</comment>
<protein>
    <recommendedName>
        <fullName evidence="2">Lipocalin/cytosolic fatty-acid binding domain-containing protein</fullName>
    </recommendedName>
</protein>
<evidence type="ECO:0000259" key="2">
    <source>
        <dbReference type="Pfam" id="PF08212"/>
    </source>
</evidence>
<dbReference type="GO" id="GO:0031409">
    <property type="term" value="F:pigment binding"/>
    <property type="evidence" value="ECO:0007669"/>
    <property type="project" value="InterPro"/>
</dbReference>
<dbReference type="EMBL" id="VFQX01000058">
    <property type="protein sequence ID" value="KAF0973927.1"/>
    <property type="molecule type" value="Genomic_DNA"/>
</dbReference>
<organism evidence="3 4">
    <name type="scientific">Naegleria fowleri</name>
    <name type="common">Brain eating amoeba</name>
    <dbReference type="NCBI Taxonomy" id="5763"/>
    <lineage>
        <taxon>Eukaryota</taxon>
        <taxon>Discoba</taxon>
        <taxon>Heterolobosea</taxon>
        <taxon>Tetramitia</taxon>
        <taxon>Eutetramitia</taxon>
        <taxon>Vahlkampfiidae</taxon>
        <taxon>Naegleria</taxon>
    </lineage>
</organism>
<dbReference type="PANTHER" id="PTHR10612">
    <property type="entry name" value="APOLIPOPROTEIN D"/>
    <property type="match status" value="1"/>
</dbReference>
<dbReference type="VEuPathDB" id="AmoebaDB:NF0100770"/>
<evidence type="ECO:0000313" key="3">
    <source>
        <dbReference type="EMBL" id="KAF0973927.1"/>
    </source>
</evidence>
<dbReference type="VEuPathDB" id="AmoebaDB:NfTy_010240"/>
<dbReference type="Pfam" id="PF08212">
    <property type="entry name" value="Lipocalin_2"/>
    <property type="match status" value="2"/>
</dbReference>
<dbReference type="Gene3D" id="2.40.128.20">
    <property type="match status" value="2"/>
</dbReference>
<dbReference type="InterPro" id="IPR012674">
    <property type="entry name" value="Calycin"/>
</dbReference>
<dbReference type="OMA" id="KYAWILA"/>
<evidence type="ECO:0000256" key="1">
    <source>
        <dbReference type="ARBA" id="ARBA00023157"/>
    </source>
</evidence>
<dbReference type="InterPro" id="IPR000566">
    <property type="entry name" value="Lipocln_cytosolic_FA-bd_dom"/>
</dbReference>
<dbReference type="SUPFAM" id="SSF50814">
    <property type="entry name" value="Lipocalins"/>
    <property type="match status" value="1"/>
</dbReference>
<dbReference type="GeneID" id="68114532"/>
<dbReference type="GO" id="GO:0000302">
    <property type="term" value="P:response to reactive oxygen species"/>
    <property type="evidence" value="ECO:0007669"/>
    <property type="project" value="TreeGrafter"/>
</dbReference>
<keyword evidence="1" id="KW-1015">Disulfide bond</keyword>
<dbReference type="GO" id="GO:0005737">
    <property type="term" value="C:cytoplasm"/>
    <property type="evidence" value="ECO:0007669"/>
    <property type="project" value="TreeGrafter"/>
</dbReference>
<dbReference type="Proteomes" id="UP000444721">
    <property type="component" value="Unassembled WGS sequence"/>
</dbReference>
<evidence type="ECO:0000313" key="4">
    <source>
        <dbReference type="Proteomes" id="UP000444721"/>
    </source>
</evidence>
<dbReference type="GO" id="GO:0006629">
    <property type="term" value="P:lipid metabolic process"/>
    <property type="evidence" value="ECO:0007669"/>
    <property type="project" value="TreeGrafter"/>
</dbReference>
<reference evidence="3 4" key="1">
    <citation type="journal article" date="2019" name="Sci. Rep.">
        <title>Nanopore sequencing improves the draft genome of the human pathogenic amoeba Naegleria fowleri.</title>
        <authorList>
            <person name="Liechti N."/>
            <person name="Schurch N."/>
            <person name="Bruggmann R."/>
            <person name="Wittwer M."/>
        </authorList>
    </citation>
    <scope>NUCLEOTIDE SEQUENCE [LARGE SCALE GENOMIC DNA]</scope>
    <source>
        <strain evidence="3 4">ATCC 30894</strain>
    </source>
</reference>
<dbReference type="PANTHER" id="PTHR10612:SF34">
    <property type="entry name" value="APOLIPOPROTEIN D"/>
    <property type="match status" value="1"/>
</dbReference>
<keyword evidence="4" id="KW-1185">Reference proteome</keyword>
<accession>A0A6A5B9B3</accession>
<gene>
    <name evidence="3" type="ORF">FDP41_007314</name>
</gene>
<dbReference type="PROSITE" id="PS00213">
    <property type="entry name" value="LIPOCALIN"/>
    <property type="match status" value="1"/>
</dbReference>
<sequence>MIKVFSTLCVIGFILCLLSIGYYGEEGFHGWGRHRRRGKCPRLATAMTNFSLSQFEGDWYEIARLPNRFERGICQSVSFSQIQKENSTKIKVAIVAKEYRNGELVSRNVTAKVKSSNNAKWIVKIKVKRRFFHRLVKYTIKAPLKILDTDYSNYAVLLSCKGRKRRHGGCYRRRHRRHRRRYGGSSNRRKRRHHWFFKRKYAWILAREKTISDDQLKNILDKLEAKGIKTRKFKFATQQYCTVVHQTD</sequence>
<proteinExistence type="predicted"/>
<feature type="domain" description="Lipocalin/cytosolic fatty-acid binding" evidence="2">
    <location>
        <begin position="52"/>
        <end position="159"/>
    </location>
</feature>
<name>A0A6A5B9B3_NAEFO</name>
<dbReference type="InterPro" id="IPR022272">
    <property type="entry name" value="Lipocalin_CS"/>
</dbReference>